<dbReference type="InterPro" id="IPR018357">
    <property type="entry name" value="Hexapep_transf_CS"/>
</dbReference>
<evidence type="ECO:0000256" key="3">
    <source>
        <dbReference type="SAM" id="Phobius"/>
    </source>
</evidence>
<evidence type="ECO:0000256" key="1">
    <source>
        <dbReference type="ARBA" id="ARBA00022679"/>
    </source>
</evidence>
<protein>
    <submittedName>
        <fullName evidence="4">Trimeric LpxA-like protein</fullName>
    </submittedName>
</protein>
<keyword evidence="3" id="KW-0812">Transmembrane</keyword>
<evidence type="ECO:0000313" key="4">
    <source>
        <dbReference type="EMBL" id="KAK4238194.1"/>
    </source>
</evidence>
<dbReference type="Pfam" id="PF14602">
    <property type="entry name" value="Hexapep_2"/>
    <property type="match status" value="1"/>
</dbReference>
<feature type="region of interest" description="Disordered" evidence="2">
    <location>
        <begin position="254"/>
        <end position="277"/>
    </location>
</feature>
<dbReference type="Gene3D" id="2.160.10.10">
    <property type="entry name" value="Hexapeptide repeat proteins"/>
    <property type="match status" value="1"/>
</dbReference>
<organism evidence="4 5">
    <name type="scientific">Achaetomium macrosporum</name>
    <dbReference type="NCBI Taxonomy" id="79813"/>
    <lineage>
        <taxon>Eukaryota</taxon>
        <taxon>Fungi</taxon>
        <taxon>Dikarya</taxon>
        <taxon>Ascomycota</taxon>
        <taxon>Pezizomycotina</taxon>
        <taxon>Sordariomycetes</taxon>
        <taxon>Sordariomycetidae</taxon>
        <taxon>Sordariales</taxon>
        <taxon>Chaetomiaceae</taxon>
        <taxon>Achaetomium</taxon>
    </lineage>
</organism>
<dbReference type="AlphaFoldDB" id="A0AAN7CA28"/>
<sequence>MSSHSTIAGSLEEPESTYLPQVVFPAGNYDFRAARNRCARACREFNKTPDDADPEERAQKWLDIVRPDRDRSEDRVLAVTHDQTFANPALKAKTPFVKPPVYIDYGIRLHVGGSTFINRNCMIMDTPVADVVIGEGCNIGANCTIIGVTHPMRLDERLQRHSIGQPVTIGNDVWIGANVTIFGGVTIGSGAVIGACSLVKHHIPPMSVAFGSPARVVKHLRDVKPCVPGSPTAGTMAEAVRMRNRLPMRHATSSSFLHHDEGSGPGDGEGSVEEGEEDGHRMDIMGGRRQSPFAMRARLNTARRVAERLELDSEGELRGLLLRERKQKERRMRRFEVEAIAVVTVAVTLLMAFFFTGVWFGASRVAVMGA</sequence>
<dbReference type="PROSITE" id="PS00101">
    <property type="entry name" value="HEXAPEP_TRANSFERASES"/>
    <property type="match status" value="1"/>
</dbReference>
<evidence type="ECO:0000313" key="5">
    <source>
        <dbReference type="Proteomes" id="UP001303760"/>
    </source>
</evidence>
<keyword evidence="5" id="KW-1185">Reference proteome</keyword>
<keyword evidence="1" id="KW-0808">Transferase</keyword>
<keyword evidence="3" id="KW-1133">Transmembrane helix</keyword>
<gene>
    <name evidence="4" type="ORF">C8A03DRAFT_15309</name>
</gene>
<dbReference type="InterPro" id="IPR011004">
    <property type="entry name" value="Trimer_LpxA-like_sf"/>
</dbReference>
<dbReference type="PANTHER" id="PTHR23416:SF54">
    <property type="entry name" value="ACETYLTRANSFERASE, CYSE_LACA_LPXA_NODL FAMILY (AFU_ORTHOLOGUE AFUA_2G08430)-RELATED"/>
    <property type="match status" value="1"/>
</dbReference>
<proteinExistence type="predicted"/>
<keyword evidence="3" id="KW-0472">Membrane</keyword>
<dbReference type="InterPro" id="IPR001451">
    <property type="entry name" value="Hexapep"/>
</dbReference>
<dbReference type="PANTHER" id="PTHR23416">
    <property type="entry name" value="SIALIC ACID SYNTHASE-RELATED"/>
    <property type="match status" value="1"/>
</dbReference>
<dbReference type="SUPFAM" id="SSF51161">
    <property type="entry name" value="Trimeric LpxA-like enzymes"/>
    <property type="match status" value="1"/>
</dbReference>
<comment type="caution">
    <text evidence="4">The sequence shown here is derived from an EMBL/GenBank/DDBJ whole genome shotgun (WGS) entry which is preliminary data.</text>
</comment>
<dbReference type="GO" id="GO:0008374">
    <property type="term" value="F:O-acyltransferase activity"/>
    <property type="evidence" value="ECO:0007669"/>
    <property type="project" value="TreeGrafter"/>
</dbReference>
<dbReference type="Pfam" id="PF00132">
    <property type="entry name" value="Hexapep"/>
    <property type="match status" value="1"/>
</dbReference>
<dbReference type="InterPro" id="IPR051159">
    <property type="entry name" value="Hexapeptide_acetyltransf"/>
</dbReference>
<feature type="transmembrane region" description="Helical" evidence="3">
    <location>
        <begin position="335"/>
        <end position="360"/>
    </location>
</feature>
<dbReference type="EMBL" id="MU860105">
    <property type="protein sequence ID" value="KAK4238194.1"/>
    <property type="molecule type" value="Genomic_DNA"/>
</dbReference>
<reference evidence="4" key="2">
    <citation type="submission" date="2023-05" db="EMBL/GenBank/DDBJ databases">
        <authorList>
            <consortium name="Lawrence Berkeley National Laboratory"/>
            <person name="Steindorff A."/>
            <person name="Hensen N."/>
            <person name="Bonometti L."/>
            <person name="Westerberg I."/>
            <person name="Brannstrom I.O."/>
            <person name="Guillou S."/>
            <person name="Cros-Aarteil S."/>
            <person name="Calhoun S."/>
            <person name="Haridas S."/>
            <person name="Kuo A."/>
            <person name="Mondo S."/>
            <person name="Pangilinan J."/>
            <person name="Riley R."/>
            <person name="Labutti K."/>
            <person name="Andreopoulos B."/>
            <person name="Lipzen A."/>
            <person name="Chen C."/>
            <person name="Yanf M."/>
            <person name="Daum C."/>
            <person name="Ng V."/>
            <person name="Clum A."/>
            <person name="Ohm R."/>
            <person name="Martin F."/>
            <person name="Silar P."/>
            <person name="Natvig D."/>
            <person name="Lalanne C."/>
            <person name="Gautier V."/>
            <person name="Ament-Velasquez S.L."/>
            <person name="Kruys A."/>
            <person name="Hutchinson M.I."/>
            <person name="Powell A.J."/>
            <person name="Barry K."/>
            <person name="Miller A.N."/>
            <person name="Grigoriev I.V."/>
            <person name="Debuchy R."/>
            <person name="Gladieux P."/>
            <person name="Thoren M.H."/>
            <person name="Johannesson H."/>
        </authorList>
    </citation>
    <scope>NUCLEOTIDE SEQUENCE</scope>
    <source>
        <strain evidence="4">CBS 532.94</strain>
    </source>
</reference>
<name>A0AAN7CA28_9PEZI</name>
<evidence type="ECO:0000256" key="2">
    <source>
        <dbReference type="SAM" id="MobiDB-lite"/>
    </source>
</evidence>
<dbReference type="Proteomes" id="UP001303760">
    <property type="component" value="Unassembled WGS sequence"/>
</dbReference>
<reference evidence="4" key="1">
    <citation type="journal article" date="2023" name="Mol. Phylogenet. Evol.">
        <title>Genome-scale phylogeny and comparative genomics of the fungal order Sordariales.</title>
        <authorList>
            <person name="Hensen N."/>
            <person name="Bonometti L."/>
            <person name="Westerberg I."/>
            <person name="Brannstrom I.O."/>
            <person name="Guillou S."/>
            <person name="Cros-Aarteil S."/>
            <person name="Calhoun S."/>
            <person name="Haridas S."/>
            <person name="Kuo A."/>
            <person name="Mondo S."/>
            <person name="Pangilinan J."/>
            <person name="Riley R."/>
            <person name="LaButti K."/>
            <person name="Andreopoulos B."/>
            <person name="Lipzen A."/>
            <person name="Chen C."/>
            <person name="Yan M."/>
            <person name="Daum C."/>
            <person name="Ng V."/>
            <person name="Clum A."/>
            <person name="Steindorff A."/>
            <person name="Ohm R.A."/>
            <person name="Martin F."/>
            <person name="Silar P."/>
            <person name="Natvig D.O."/>
            <person name="Lalanne C."/>
            <person name="Gautier V."/>
            <person name="Ament-Velasquez S.L."/>
            <person name="Kruys A."/>
            <person name="Hutchinson M.I."/>
            <person name="Powell A.J."/>
            <person name="Barry K."/>
            <person name="Miller A.N."/>
            <person name="Grigoriev I.V."/>
            <person name="Debuchy R."/>
            <person name="Gladieux P."/>
            <person name="Hiltunen Thoren M."/>
            <person name="Johannesson H."/>
        </authorList>
    </citation>
    <scope>NUCLEOTIDE SEQUENCE</scope>
    <source>
        <strain evidence="4">CBS 532.94</strain>
    </source>
</reference>
<accession>A0AAN7CA28</accession>